<gene>
    <name evidence="2" type="ORF">LS48_10030</name>
</gene>
<dbReference type="AlphaFoldDB" id="A0A137RHB0"/>
<sequence>MKRILKIFGVIILASLLVLIRAFEDILFYDPLLHFFEIDYKSMPLPKMDAFALQTGVALRFLLNTIISLAILWLVFKDRQIIKLSLILYSFLFSILFLAFSFIIFTSEESSGHFVLFYVRRFLIQPLFLLILLPAFYFQKYKSR</sequence>
<organism evidence="2 3">
    <name type="scientific">Aequorivita aquimaris</name>
    <dbReference type="NCBI Taxonomy" id="1548749"/>
    <lineage>
        <taxon>Bacteria</taxon>
        <taxon>Pseudomonadati</taxon>
        <taxon>Bacteroidota</taxon>
        <taxon>Flavobacteriia</taxon>
        <taxon>Flavobacteriales</taxon>
        <taxon>Flavobacteriaceae</taxon>
        <taxon>Aequorivita</taxon>
    </lineage>
</organism>
<feature type="transmembrane region" description="Helical" evidence="1">
    <location>
        <begin position="86"/>
        <end position="105"/>
    </location>
</feature>
<dbReference type="OrthoDB" id="982493at2"/>
<keyword evidence="1" id="KW-1133">Transmembrane helix</keyword>
<accession>A0A137RHB0</accession>
<evidence type="ECO:0008006" key="4">
    <source>
        <dbReference type="Google" id="ProtNLM"/>
    </source>
</evidence>
<keyword evidence="1" id="KW-0812">Transmembrane</keyword>
<protein>
    <recommendedName>
        <fullName evidence="4">Exosortase F system-associated protein</fullName>
    </recommendedName>
</protein>
<evidence type="ECO:0000313" key="3">
    <source>
        <dbReference type="Proteomes" id="UP000070138"/>
    </source>
</evidence>
<keyword evidence="3" id="KW-1185">Reference proteome</keyword>
<name>A0A137RHB0_9FLAO</name>
<dbReference type="NCBIfam" id="TIGR04127">
    <property type="entry name" value="flavo_near_exo"/>
    <property type="match status" value="1"/>
</dbReference>
<feature type="transmembrane region" description="Helical" evidence="1">
    <location>
        <begin position="117"/>
        <end position="138"/>
    </location>
</feature>
<dbReference type="Proteomes" id="UP000070138">
    <property type="component" value="Unassembled WGS sequence"/>
</dbReference>
<dbReference type="RefSeq" id="WP_062622400.1">
    <property type="nucleotide sequence ID" value="NZ_JRWG01000005.1"/>
</dbReference>
<proteinExistence type="predicted"/>
<dbReference type="PATRIC" id="fig|1548749.3.peg.2109"/>
<comment type="caution">
    <text evidence="2">The sequence shown here is derived from an EMBL/GenBank/DDBJ whole genome shotgun (WGS) entry which is preliminary data.</text>
</comment>
<evidence type="ECO:0000313" key="2">
    <source>
        <dbReference type="EMBL" id="KXN98876.1"/>
    </source>
</evidence>
<dbReference type="EMBL" id="JRWG01000005">
    <property type="protein sequence ID" value="KXN98876.1"/>
    <property type="molecule type" value="Genomic_DNA"/>
</dbReference>
<feature type="transmembrane region" description="Helical" evidence="1">
    <location>
        <begin position="51"/>
        <end position="74"/>
    </location>
</feature>
<reference evidence="3" key="1">
    <citation type="submission" date="2014-10" db="EMBL/GenBank/DDBJ databases">
        <title>Genome sequencing of Vitellibacter sp. D-24.</title>
        <authorList>
            <person name="Thevarajoo S."/>
            <person name="Selvaratnam C."/>
            <person name="Goh K.M."/>
            <person name="Chong C.S."/>
        </authorList>
    </citation>
    <scope>NUCLEOTIDE SEQUENCE [LARGE SCALE GENOMIC DNA]</scope>
    <source>
        <strain evidence="3">D-24</strain>
    </source>
</reference>
<evidence type="ECO:0000256" key="1">
    <source>
        <dbReference type="SAM" id="Phobius"/>
    </source>
</evidence>
<reference evidence="2 3" key="2">
    <citation type="journal article" date="2016" name="Int. J. Syst. Evol. Microbiol.">
        <title>Vitellibacter aquimaris sp. nov., a marine bacterium isolated from seawater.</title>
        <authorList>
            <person name="Thevarajoo S."/>
            <person name="Selvaratnam C."/>
            <person name="Goh K.M."/>
            <person name="Hong K.W."/>
            <person name="Chan X.Y."/>
            <person name="Chan K.G."/>
            <person name="Chong C.S."/>
        </authorList>
    </citation>
    <scope>NUCLEOTIDE SEQUENCE [LARGE SCALE GENOMIC DNA]</scope>
    <source>
        <strain evidence="2 3">D-24</strain>
    </source>
</reference>
<keyword evidence="1" id="KW-0472">Membrane</keyword>
<dbReference type="STRING" id="1548749.LS48_10030"/>
<dbReference type="InterPro" id="IPR026414">
    <property type="entry name" value="ExosoTase_F-assoc_memb"/>
</dbReference>